<dbReference type="GO" id="GO:0008932">
    <property type="term" value="F:lytic endotransglycosylase activity"/>
    <property type="evidence" value="ECO:0007669"/>
    <property type="project" value="UniProtKB-UniRule"/>
</dbReference>
<keyword evidence="3 7" id="KW-1133">Transmembrane helix</keyword>
<dbReference type="InterPro" id="IPR003770">
    <property type="entry name" value="MLTG-like"/>
</dbReference>
<comment type="function">
    <text evidence="7">Functions as a peptidoglycan terminase that cleaves nascent peptidoglycan strands endolytically to terminate their elongation.</text>
</comment>
<dbReference type="GO" id="GO:0009252">
    <property type="term" value="P:peptidoglycan biosynthetic process"/>
    <property type="evidence" value="ECO:0007669"/>
    <property type="project" value="UniProtKB-UniRule"/>
</dbReference>
<comment type="catalytic activity">
    <reaction evidence="7">
        <text>a peptidoglycan chain = a peptidoglycan chain with N-acetyl-1,6-anhydromuramyl-[peptide] at the reducing end + a peptidoglycan chain with N-acetylglucosamine at the non-reducing end.</text>
        <dbReference type="EC" id="4.2.2.29"/>
    </reaction>
</comment>
<evidence type="ECO:0000313" key="8">
    <source>
        <dbReference type="EMBL" id="KGE86049.1"/>
    </source>
</evidence>
<keyword evidence="9" id="KW-1185">Reference proteome</keyword>
<name>A0A098S111_9BACT</name>
<keyword evidence="5 7" id="KW-0456">Lyase</keyword>
<dbReference type="HAMAP" id="MF_02065">
    <property type="entry name" value="MltG"/>
    <property type="match status" value="1"/>
</dbReference>
<dbReference type="PANTHER" id="PTHR30518">
    <property type="entry name" value="ENDOLYTIC MUREIN TRANSGLYCOSYLASE"/>
    <property type="match status" value="1"/>
</dbReference>
<gene>
    <name evidence="7" type="primary">mltG</name>
    <name evidence="8" type="ORF">IX84_23190</name>
</gene>
<proteinExistence type="inferred from homology"/>
<keyword evidence="2 7" id="KW-0812">Transmembrane</keyword>
<dbReference type="CDD" id="cd08010">
    <property type="entry name" value="MltG_like"/>
    <property type="match status" value="1"/>
</dbReference>
<dbReference type="Pfam" id="PF02618">
    <property type="entry name" value="YceG"/>
    <property type="match status" value="1"/>
</dbReference>
<dbReference type="Proteomes" id="UP000029736">
    <property type="component" value="Unassembled WGS sequence"/>
</dbReference>
<dbReference type="Gene3D" id="3.30.160.60">
    <property type="entry name" value="Classic Zinc Finger"/>
    <property type="match status" value="1"/>
</dbReference>
<dbReference type="AlphaFoldDB" id="A0A098S111"/>
<evidence type="ECO:0000256" key="1">
    <source>
        <dbReference type="ARBA" id="ARBA00022475"/>
    </source>
</evidence>
<dbReference type="GO" id="GO:0071555">
    <property type="term" value="P:cell wall organization"/>
    <property type="evidence" value="ECO:0007669"/>
    <property type="project" value="UniProtKB-KW"/>
</dbReference>
<evidence type="ECO:0000313" key="9">
    <source>
        <dbReference type="Proteomes" id="UP000029736"/>
    </source>
</evidence>
<dbReference type="STRING" id="1524460.IX84_23190"/>
<dbReference type="NCBIfam" id="TIGR00247">
    <property type="entry name" value="endolytic transglycosylase MltG"/>
    <property type="match status" value="1"/>
</dbReference>
<dbReference type="PANTHER" id="PTHR30518:SF2">
    <property type="entry name" value="ENDOLYTIC MUREIN TRANSGLYCOSYLASE"/>
    <property type="match status" value="1"/>
</dbReference>
<evidence type="ECO:0000256" key="4">
    <source>
        <dbReference type="ARBA" id="ARBA00023136"/>
    </source>
</evidence>
<dbReference type="EC" id="4.2.2.29" evidence="7"/>
<keyword evidence="1 7" id="KW-1003">Cell membrane</keyword>
<protein>
    <recommendedName>
        <fullName evidence="7">Endolytic murein transglycosylase</fullName>
        <ecNumber evidence="7">4.2.2.29</ecNumber>
    </recommendedName>
    <alternativeName>
        <fullName evidence="7">Peptidoglycan lytic transglycosylase</fullName>
    </alternativeName>
    <alternativeName>
        <fullName evidence="7">Peptidoglycan polymerization terminase</fullName>
    </alternativeName>
</protein>
<reference evidence="8 9" key="1">
    <citation type="journal article" date="2014" name="Int. J. Syst. Evol. Microbiol.">
        <title>Phaeodactylibacter xiamenensis gen. nov., sp. nov., a member of the family Saprospiraceae isolated from the marine alga Phaeodactylum tricornutum.</title>
        <authorList>
            <person name="Chen Z.Jr."/>
            <person name="Lei X."/>
            <person name="Lai Q."/>
            <person name="Li Y."/>
            <person name="Zhang B."/>
            <person name="Zhang J."/>
            <person name="Zhang H."/>
            <person name="Yang L."/>
            <person name="Zheng W."/>
            <person name="Tian Y."/>
            <person name="Yu Z."/>
            <person name="Xu H.Jr."/>
            <person name="Zheng T."/>
        </authorList>
    </citation>
    <scope>NUCLEOTIDE SEQUENCE [LARGE SCALE GENOMIC DNA]</scope>
    <source>
        <strain evidence="8 9">KD52</strain>
    </source>
</reference>
<evidence type="ECO:0000256" key="3">
    <source>
        <dbReference type="ARBA" id="ARBA00022989"/>
    </source>
</evidence>
<dbReference type="OrthoDB" id="9814591at2"/>
<dbReference type="RefSeq" id="WP_044226014.1">
    <property type="nucleotide sequence ID" value="NZ_JBKAGJ010000002.1"/>
</dbReference>
<comment type="similarity">
    <text evidence="7">Belongs to the transglycosylase MltG family.</text>
</comment>
<evidence type="ECO:0000256" key="6">
    <source>
        <dbReference type="ARBA" id="ARBA00023316"/>
    </source>
</evidence>
<organism evidence="8 9">
    <name type="scientific">Phaeodactylibacter xiamenensis</name>
    <dbReference type="NCBI Taxonomy" id="1524460"/>
    <lineage>
        <taxon>Bacteria</taxon>
        <taxon>Pseudomonadati</taxon>
        <taxon>Bacteroidota</taxon>
        <taxon>Saprospiria</taxon>
        <taxon>Saprospirales</taxon>
        <taxon>Haliscomenobacteraceae</taxon>
        <taxon>Phaeodactylibacter</taxon>
    </lineage>
</organism>
<comment type="caution">
    <text evidence="8">The sequence shown here is derived from an EMBL/GenBank/DDBJ whole genome shotgun (WGS) entry which is preliminary data.</text>
</comment>
<keyword evidence="6 7" id="KW-0961">Cell wall biogenesis/degradation</keyword>
<dbReference type="EMBL" id="JPOS01000082">
    <property type="protein sequence ID" value="KGE86049.1"/>
    <property type="molecule type" value="Genomic_DNA"/>
</dbReference>
<accession>A0A098S111</accession>
<feature type="site" description="Important for catalytic activity" evidence="7">
    <location>
        <position position="220"/>
    </location>
</feature>
<keyword evidence="4 7" id="KW-0472">Membrane</keyword>
<evidence type="ECO:0000256" key="7">
    <source>
        <dbReference type="HAMAP-Rule" id="MF_02065"/>
    </source>
</evidence>
<sequence>MKRAVKTTLLLLTVAIIGTGLYLYNAFLAKVAVPEGLGSYIVKIPTPSTFEEVVTLLKAHDFIQDEQVFRVLADRMAYERDPMRPGRFELQPGWNHIELIRHLRNGPQAPVNVVLHNERLIEEVAGKVAGFLEQDSLAFLNLMQNEVYLDSIGYTPETLMSLFIPNTYEFYWNTVPEAFMDRMIKEHDRFWKQKDRQAKAAKKEMTPAEVYTLASIVERETLVSSEKPRMAGVYLNRLRIGMPLQADPTAVFARRDFSTPRVTDYHTKFDSPYNTYLYAGLPPGPISMASISSIDAVLNAEGHEYLYFCAKGDGSGLHSFARTLSAHNRNAAIYRENLRKRGLR</sequence>
<evidence type="ECO:0000256" key="2">
    <source>
        <dbReference type="ARBA" id="ARBA00022692"/>
    </source>
</evidence>
<dbReference type="Gene3D" id="3.30.1490.480">
    <property type="entry name" value="Endolytic murein transglycosylase"/>
    <property type="match status" value="1"/>
</dbReference>
<evidence type="ECO:0000256" key="5">
    <source>
        <dbReference type="ARBA" id="ARBA00023239"/>
    </source>
</evidence>
<dbReference type="GO" id="GO:0005886">
    <property type="term" value="C:plasma membrane"/>
    <property type="evidence" value="ECO:0007669"/>
    <property type="project" value="UniProtKB-UniRule"/>
</dbReference>